<dbReference type="Proteomes" id="UP001259659">
    <property type="component" value="Unassembled WGS sequence"/>
</dbReference>
<dbReference type="EMBL" id="JAMQON010000005">
    <property type="protein sequence ID" value="MDS0261256.1"/>
    <property type="molecule type" value="Genomic_DNA"/>
</dbReference>
<evidence type="ECO:0000313" key="2">
    <source>
        <dbReference type="EMBL" id="MDS0261256.1"/>
    </source>
</evidence>
<sequence>MDATTDELTVDDVHRIFEAWEDKDPVTPSEYWAEEGVYIDPHYPDDEYRGPEEVRRVLESGLEESIAQPRLTIQNVWEDGDAFVVEVRTHHTLIDETEVDYQQVFVIETRDGKITRWQSYLPFKRPSE</sequence>
<comment type="caution">
    <text evidence="2">The sequence shown here is derived from an EMBL/GenBank/DDBJ whole genome shotgun (WGS) entry which is preliminary data.</text>
</comment>
<dbReference type="InterPro" id="IPR032710">
    <property type="entry name" value="NTF2-like_dom_sf"/>
</dbReference>
<name>A0ABU2FHJ8_9EURY</name>
<dbReference type="Pfam" id="PF12680">
    <property type="entry name" value="SnoaL_2"/>
    <property type="match status" value="1"/>
</dbReference>
<accession>A0ABU2FHJ8</accession>
<keyword evidence="3" id="KW-1185">Reference proteome</keyword>
<dbReference type="RefSeq" id="WP_310921068.1">
    <property type="nucleotide sequence ID" value="NZ_JAMQON010000005.1"/>
</dbReference>
<proteinExistence type="predicted"/>
<evidence type="ECO:0000313" key="3">
    <source>
        <dbReference type="Proteomes" id="UP001259659"/>
    </source>
</evidence>
<protein>
    <submittedName>
        <fullName evidence="2">Nuclear transport factor 2 family protein</fullName>
    </submittedName>
</protein>
<dbReference type="InterPro" id="IPR037401">
    <property type="entry name" value="SnoaL-like"/>
</dbReference>
<reference evidence="2 3" key="1">
    <citation type="submission" date="2022-06" db="EMBL/GenBank/DDBJ databases">
        <title>Haloarcula sp. a new haloarchaeum isolate from saline soil.</title>
        <authorList>
            <person name="Strakova D."/>
            <person name="Galisteo C."/>
            <person name="Sanchez-Porro C."/>
            <person name="Ventosa A."/>
        </authorList>
    </citation>
    <scope>NUCLEOTIDE SEQUENCE [LARGE SCALE GENOMIC DNA]</scope>
    <source>
        <strain evidence="2 3">S1CR25-12</strain>
    </source>
</reference>
<organism evidence="2 3">
    <name type="scientific">Haloarcula saliterrae</name>
    <dbReference type="NCBI Taxonomy" id="2950534"/>
    <lineage>
        <taxon>Archaea</taxon>
        <taxon>Methanobacteriati</taxon>
        <taxon>Methanobacteriota</taxon>
        <taxon>Stenosarchaea group</taxon>
        <taxon>Halobacteria</taxon>
        <taxon>Halobacteriales</taxon>
        <taxon>Haloarculaceae</taxon>
        <taxon>Haloarcula</taxon>
    </lineage>
</organism>
<dbReference type="SUPFAM" id="SSF54427">
    <property type="entry name" value="NTF2-like"/>
    <property type="match status" value="1"/>
</dbReference>
<dbReference type="Gene3D" id="3.10.450.50">
    <property type="match status" value="1"/>
</dbReference>
<evidence type="ECO:0000259" key="1">
    <source>
        <dbReference type="Pfam" id="PF12680"/>
    </source>
</evidence>
<gene>
    <name evidence="2" type="ORF">NDI56_17795</name>
</gene>
<feature type="domain" description="SnoaL-like" evidence="1">
    <location>
        <begin position="13"/>
        <end position="117"/>
    </location>
</feature>